<dbReference type="InterPro" id="IPR051679">
    <property type="entry name" value="DASS-Related_Transporters"/>
</dbReference>
<feature type="transmembrane region" description="Helical" evidence="6">
    <location>
        <begin position="226"/>
        <end position="244"/>
    </location>
</feature>
<comment type="caution">
    <text evidence="7">The sequence shown here is derived from an EMBL/GenBank/DDBJ whole genome shotgun (WGS) entry which is preliminary data.</text>
</comment>
<evidence type="ECO:0000313" key="8">
    <source>
        <dbReference type="Proteomes" id="UP000028523"/>
    </source>
</evidence>
<dbReference type="InterPro" id="IPR018385">
    <property type="entry name" value="C4_dicarb_anaerob_car-like"/>
</dbReference>
<sequence length="636" mass="68920">MGLFNILLTVGIVFVFLAFFWTSGINNDKYIANMIFAWVLVGLGLVLNVVMNALFYSKRIKCFRQEFKIWSSILSFIPLGFIGLFVFSSMESKEFYEDEKVKKMGYVKPKKTMPHVYVTLMIIIFVVIVASWLVTWTNNGSNSLAPAGFLYVLVAPIQGFVDAAELIIFLMIMGGFLAIVTESQALEAGLGRMVKKMHGKEIIMVPILFVLFSVGGTTYGMAEETIPFYLLLIPVFLAAGFDAYTAFLTILLGAGLGTASSILNPFVVNTAISSIKPIGESGAGAVESMVSATANANDNINAAIGKLSPSIGIIWRSVIYVVLVIAGASYVTWYAWRVKKHPEKSAVYHLKAEHEKEFSFDIDSLPEFTLKRKLILSTFGLTFLFMIISVITWQDVAKTQIFIDAANWIDKYFPFIGGTKTDGTSLIGAFGTWYLIQMSFLFFLSSLIIGALSWRGSVHFINKFLAGSADFIGVSIVISIARGISVVVKDTGLSELIISGLKGMLEGIGNAFAVVFIFYFIFIILSFLIPSTSGFAAAVFPVLGPAVIGSYNLGLTVSGQIASFSMASGLVNIASPSGGIFIAALSVSKIPLGNYYKTTGWFLGVFMVLSIALLLIGQAVNGTSFGSANDALNGIF</sequence>
<evidence type="ECO:0000256" key="5">
    <source>
        <dbReference type="ARBA" id="ARBA00023136"/>
    </source>
</evidence>
<keyword evidence="5 6" id="KW-0472">Membrane</keyword>
<evidence type="ECO:0000256" key="3">
    <source>
        <dbReference type="ARBA" id="ARBA00022692"/>
    </source>
</evidence>
<comment type="subcellular location">
    <subcellularLocation>
        <location evidence="1">Cell membrane</location>
        <topology evidence="1">Multi-pass membrane protein</topology>
    </subcellularLocation>
</comment>
<dbReference type="GO" id="GO:0005886">
    <property type="term" value="C:plasma membrane"/>
    <property type="evidence" value="ECO:0007669"/>
    <property type="project" value="UniProtKB-SubCell"/>
</dbReference>
<evidence type="ECO:0000256" key="2">
    <source>
        <dbReference type="ARBA" id="ARBA00022475"/>
    </source>
</evidence>
<feature type="transmembrane region" description="Helical" evidence="6">
    <location>
        <begin position="464"/>
        <end position="488"/>
    </location>
</feature>
<gene>
    <name evidence="7" type="ORF">P271_868</name>
</gene>
<name>A0A084U4W6_MALIO</name>
<feature type="transmembrane region" description="Helical" evidence="6">
    <location>
        <begin position="561"/>
        <end position="587"/>
    </location>
</feature>
<dbReference type="RefSeq" id="WP_036451164.1">
    <property type="nucleotide sequence ID" value="NZ_AWQU01000025.1"/>
</dbReference>
<feature type="transmembrane region" description="Helical" evidence="6">
    <location>
        <begin position="599"/>
        <end position="620"/>
    </location>
</feature>
<feature type="transmembrane region" description="Helical" evidence="6">
    <location>
        <begin position="433"/>
        <end position="452"/>
    </location>
</feature>
<evidence type="ECO:0000256" key="6">
    <source>
        <dbReference type="SAM" id="Phobius"/>
    </source>
</evidence>
<feature type="transmembrane region" description="Helical" evidence="6">
    <location>
        <begin position="508"/>
        <end position="528"/>
    </location>
</feature>
<dbReference type="PANTHER" id="PTHR43652:SF6">
    <property type="entry name" value="ARGININE REPRESSOR"/>
    <property type="match status" value="1"/>
</dbReference>
<feature type="transmembrane region" description="Helical" evidence="6">
    <location>
        <begin position="35"/>
        <end position="57"/>
    </location>
</feature>
<feature type="transmembrane region" description="Helical" evidence="6">
    <location>
        <begin position="535"/>
        <end position="555"/>
    </location>
</feature>
<keyword evidence="8" id="KW-1185">Reference proteome</keyword>
<dbReference type="AlphaFoldDB" id="A0A084U4W6"/>
<reference evidence="7 8" key="1">
    <citation type="journal article" date="2014" name="PLoS ONE">
        <title>Reduction of Hydrogen Peroxide Accumulation and Toxicity by a Catalase from Mycoplasma iowae.</title>
        <authorList>
            <person name="Pritchard R.E."/>
            <person name="Prassinos A.J."/>
            <person name="Osborne J.D."/>
            <person name="Raviv Z."/>
            <person name="Balish M.F."/>
        </authorList>
    </citation>
    <scope>NUCLEOTIDE SEQUENCE [LARGE SCALE GENOMIC DNA]</scope>
    <source>
        <strain evidence="7 8">DK-CPA</strain>
    </source>
</reference>
<evidence type="ECO:0000256" key="4">
    <source>
        <dbReference type="ARBA" id="ARBA00022989"/>
    </source>
</evidence>
<accession>A0A084U4W6</accession>
<organism evidence="7 8">
    <name type="scientific">Malacoplasma iowae DK-CPA</name>
    <dbReference type="NCBI Taxonomy" id="1394179"/>
    <lineage>
        <taxon>Bacteria</taxon>
        <taxon>Bacillati</taxon>
        <taxon>Mycoplasmatota</taxon>
        <taxon>Mycoplasmoidales</taxon>
        <taxon>Mycoplasmoidaceae</taxon>
        <taxon>Malacoplasma</taxon>
    </lineage>
</organism>
<protein>
    <submittedName>
        <fullName evidence="7">C4-dicarboxylate anaerobic carrier</fullName>
    </submittedName>
</protein>
<feature type="transmembrane region" description="Helical" evidence="6">
    <location>
        <begin position="313"/>
        <end position="336"/>
    </location>
</feature>
<dbReference type="EMBL" id="AWQU01000025">
    <property type="protein sequence ID" value="KFB08002.1"/>
    <property type="molecule type" value="Genomic_DNA"/>
</dbReference>
<evidence type="ECO:0000256" key="1">
    <source>
        <dbReference type="ARBA" id="ARBA00004651"/>
    </source>
</evidence>
<keyword evidence="4 6" id="KW-1133">Transmembrane helix</keyword>
<dbReference type="Proteomes" id="UP000028523">
    <property type="component" value="Unassembled WGS sequence"/>
</dbReference>
<keyword evidence="2" id="KW-1003">Cell membrane</keyword>
<keyword evidence="3 6" id="KW-0812">Transmembrane</keyword>
<feature type="transmembrane region" description="Helical" evidence="6">
    <location>
        <begin position="374"/>
        <end position="393"/>
    </location>
</feature>
<feature type="transmembrane region" description="Helical" evidence="6">
    <location>
        <begin position="202"/>
        <end position="220"/>
    </location>
</feature>
<feature type="transmembrane region" description="Helical" evidence="6">
    <location>
        <begin position="6"/>
        <end position="23"/>
    </location>
</feature>
<evidence type="ECO:0000313" key="7">
    <source>
        <dbReference type="EMBL" id="KFB08002.1"/>
    </source>
</evidence>
<feature type="transmembrane region" description="Helical" evidence="6">
    <location>
        <begin position="116"/>
        <end position="136"/>
    </location>
</feature>
<dbReference type="PANTHER" id="PTHR43652">
    <property type="entry name" value="BASIC AMINO ACID ANTIPORTER YFCC-RELATED"/>
    <property type="match status" value="1"/>
</dbReference>
<feature type="transmembrane region" description="Helical" evidence="6">
    <location>
        <begin position="69"/>
        <end position="87"/>
    </location>
</feature>
<feature type="transmembrane region" description="Helical" evidence="6">
    <location>
        <begin position="148"/>
        <end position="181"/>
    </location>
</feature>
<proteinExistence type="predicted"/>
<dbReference type="Pfam" id="PF03606">
    <property type="entry name" value="DcuC"/>
    <property type="match status" value="2"/>
</dbReference>